<proteinExistence type="predicted"/>
<reference evidence="3" key="1">
    <citation type="submission" date="2019-02" db="EMBL/GenBank/DDBJ databases">
        <authorList>
            <person name="Gruber-Vodicka R. H."/>
            <person name="Seah K. B. B."/>
        </authorList>
    </citation>
    <scope>NUCLEOTIDE SEQUENCE</scope>
    <source>
        <strain evidence="3">BECK_SA2B12</strain>
        <strain evidence="1">BECK_SA2B15</strain>
        <strain evidence="2">BECK_SA2B20</strain>
    </source>
</reference>
<accession>A0A450VEB3</accession>
<evidence type="ECO:0000313" key="1">
    <source>
        <dbReference type="EMBL" id="VFJ96561.1"/>
    </source>
</evidence>
<evidence type="ECO:0000313" key="2">
    <source>
        <dbReference type="EMBL" id="VFJ97970.1"/>
    </source>
</evidence>
<protein>
    <submittedName>
        <fullName evidence="3">Uncharacterized protein</fullName>
    </submittedName>
</protein>
<gene>
    <name evidence="1" type="ORF">BECKH772A_GA0070896_101063</name>
    <name evidence="2" type="ORF">BECKH772B_GA0070898_101232</name>
    <name evidence="3" type="ORF">BECKH772C_GA0070978_101142</name>
</gene>
<dbReference type="EMBL" id="CAADFI010000123">
    <property type="protein sequence ID" value="VFJ97970.1"/>
    <property type="molecule type" value="Genomic_DNA"/>
</dbReference>
<dbReference type="EMBL" id="CAADFG010000106">
    <property type="protein sequence ID" value="VFJ96561.1"/>
    <property type="molecule type" value="Genomic_DNA"/>
</dbReference>
<evidence type="ECO:0000313" key="3">
    <source>
        <dbReference type="EMBL" id="VFK03114.1"/>
    </source>
</evidence>
<sequence>MATKADIQRLKQRMENLIAKTAAETRVEIIKWVSGLAVAQVFFTGRHSCKAAFLANRPDFRIRNKYGMLSLQR</sequence>
<name>A0A450VEB3_9GAMM</name>
<organism evidence="3">
    <name type="scientific">Candidatus Kentrum eta</name>
    <dbReference type="NCBI Taxonomy" id="2126337"/>
    <lineage>
        <taxon>Bacteria</taxon>
        <taxon>Pseudomonadati</taxon>
        <taxon>Pseudomonadota</taxon>
        <taxon>Gammaproteobacteria</taxon>
        <taxon>Candidatus Kentrum</taxon>
    </lineage>
</organism>
<dbReference type="AlphaFoldDB" id="A0A450VEB3"/>
<dbReference type="EMBL" id="CAADFJ010000114">
    <property type="protein sequence ID" value="VFK03114.1"/>
    <property type="molecule type" value="Genomic_DNA"/>
</dbReference>